<protein>
    <submittedName>
        <fullName evidence="3">L10-interacting MYB domain-containing protein</fullName>
    </submittedName>
</protein>
<comment type="caution">
    <text evidence="3">The sequence shown here is derived from an EMBL/GenBank/DDBJ whole genome shotgun (WGS) entry which is preliminary data.</text>
</comment>
<feature type="region of interest" description="Disordered" evidence="1">
    <location>
        <begin position="163"/>
        <end position="240"/>
    </location>
</feature>
<dbReference type="InterPro" id="IPR024752">
    <property type="entry name" value="Myb/SANT-like_dom"/>
</dbReference>
<evidence type="ECO:0000313" key="4">
    <source>
        <dbReference type="Proteomes" id="UP001604336"/>
    </source>
</evidence>
<dbReference type="Pfam" id="PF12776">
    <property type="entry name" value="Myb_DNA-bind_3"/>
    <property type="match status" value="1"/>
</dbReference>
<dbReference type="Proteomes" id="UP001604336">
    <property type="component" value="Unassembled WGS sequence"/>
</dbReference>
<feature type="domain" description="Myb/SANT-like" evidence="2">
    <location>
        <begin position="28"/>
        <end position="122"/>
    </location>
</feature>
<dbReference type="EMBL" id="JBFOLK010000689">
    <property type="protein sequence ID" value="KAL2453434.1"/>
    <property type="molecule type" value="Genomic_DNA"/>
</dbReference>
<feature type="compositionally biased region" description="Polar residues" evidence="1">
    <location>
        <begin position="163"/>
        <end position="176"/>
    </location>
</feature>
<dbReference type="AlphaFoldDB" id="A0ABD1NPZ0"/>
<sequence>MSTSTFDASGSGKRNKTKQPNPTRTSAQWDQEAKRVFISLCEEEIIAGRRPGSHFTSQGWKNIVEGFYSITGRQYTKAQFKNQWDTMKAEFVIFNELMNRETGIGIDPVTNTIDAPSEWWDRKIKEHDKYRKFRGRDVSLFQNHYPTLFEGISATGAHLRTPSTVSQVGANSSAPSQAEDYQDADPDEGEGSDESNGPVDVPNVATAMSQDEDIGRGTSSGKRKSSGGLRRSNKKKSGPEILSVSINNLVSCCREVSDRRTPPSSDIPSISDCIRTVRDLPEIERGSELYFYAVQYMRNQENRAIFADMETPEEKLGLLRYLFARFP</sequence>
<keyword evidence="4" id="KW-1185">Reference proteome</keyword>
<feature type="compositionally biased region" description="Basic residues" evidence="1">
    <location>
        <begin position="221"/>
        <end position="236"/>
    </location>
</feature>
<feature type="compositionally biased region" description="Polar residues" evidence="1">
    <location>
        <begin position="18"/>
        <end position="29"/>
    </location>
</feature>
<dbReference type="PANTHER" id="PTHR31704">
    <property type="entry name" value="MYB/SANT-LIKE DNA-BINDING DOMAIN PROTEIN-RELATED"/>
    <property type="match status" value="1"/>
</dbReference>
<evidence type="ECO:0000256" key="1">
    <source>
        <dbReference type="SAM" id="MobiDB-lite"/>
    </source>
</evidence>
<feature type="compositionally biased region" description="Acidic residues" evidence="1">
    <location>
        <begin position="180"/>
        <end position="193"/>
    </location>
</feature>
<feature type="region of interest" description="Disordered" evidence="1">
    <location>
        <begin position="1"/>
        <end position="29"/>
    </location>
</feature>
<accession>A0ABD1NPZ0</accession>
<organism evidence="3 4">
    <name type="scientific">Abeliophyllum distichum</name>
    <dbReference type="NCBI Taxonomy" id="126358"/>
    <lineage>
        <taxon>Eukaryota</taxon>
        <taxon>Viridiplantae</taxon>
        <taxon>Streptophyta</taxon>
        <taxon>Embryophyta</taxon>
        <taxon>Tracheophyta</taxon>
        <taxon>Spermatophyta</taxon>
        <taxon>Magnoliopsida</taxon>
        <taxon>eudicotyledons</taxon>
        <taxon>Gunneridae</taxon>
        <taxon>Pentapetalae</taxon>
        <taxon>asterids</taxon>
        <taxon>lamiids</taxon>
        <taxon>Lamiales</taxon>
        <taxon>Oleaceae</taxon>
        <taxon>Forsythieae</taxon>
        <taxon>Abeliophyllum</taxon>
    </lineage>
</organism>
<evidence type="ECO:0000259" key="2">
    <source>
        <dbReference type="Pfam" id="PF12776"/>
    </source>
</evidence>
<proteinExistence type="predicted"/>
<dbReference type="PANTHER" id="PTHR31704:SF37">
    <property type="entry name" value="HEAT SHOCK PROTEIN"/>
    <property type="match status" value="1"/>
</dbReference>
<reference evidence="4" key="1">
    <citation type="submission" date="2024-07" db="EMBL/GenBank/DDBJ databases">
        <title>Two chromosome-level genome assemblies of Korean endemic species Abeliophyllum distichum and Forsythia ovata (Oleaceae).</title>
        <authorList>
            <person name="Jang H."/>
        </authorList>
    </citation>
    <scope>NUCLEOTIDE SEQUENCE [LARGE SCALE GENOMIC DNA]</scope>
</reference>
<name>A0ABD1NPZ0_9LAMI</name>
<evidence type="ECO:0000313" key="3">
    <source>
        <dbReference type="EMBL" id="KAL2453434.1"/>
    </source>
</evidence>
<gene>
    <name evidence="3" type="ORF">Adt_49065</name>
</gene>